<keyword evidence="2" id="KW-1185">Reference proteome</keyword>
<reference evidence="1 2" key="1">
    <citation type="journal article" date="2023" name="Life. Sci Alliance">
        <title>Evolutionary insights into 3D genome organization and epigenetic landscape of Vigna mungo.</title>
        <authorList>
            <person name="Junaid A."/>
            <person name="Singh B."/>
            <person name="Bhatia S."/>
        </authorList>
    </citation>
    <scope>NUCLEOTIDE SEQUENCE [LARGE SCALE GENOMIC DNA]</scope>
    <source>
        <strain evidence="1">Urdbean</strain>
    </source>
</reference>
<name>A0AAQ3RIQ9_VIGMU</name>
<dbReference type="AlphaFoldDB" id="A0AAQ3RIQ9"/>
<sequence length="113" mass="12875">MQSKLIDRALPPKLFLPSFPRMVQIIPSLLFNLQKVKNLSELHVEITNIGVSMSLNEVLRTGILWRVPRGVAIDEGLNFWMPKREGLICRRENDDGDLYPTEGAKFAGFLEHS</sequence>
<protein>
    <submittedName>
        <fullName evidence="1">Uncharacterized protein</fullName>
    </submittedName>
</protein>
<evidence type="ECO:0000313" key="2">
    <source>
        <dbReference type="Proteomes" id="UP001374535"/>
    </source>
</evidence>
<evidence type="ECO:0000313" key="1">
    <source>
        <dbReference type="EMBL" id="WVY96873.1"/>
    </source>
</evidence>
<dbReference type="Proteomes" id="UP001374535">
    <property type="component" value="Chromosome 9"/>
</dbReference>
<dbReference type="EMBL" id="CP144692">
    <property type="protein sequence ID" value="WVY96873.1"/>
    <property type="molecule type" value="Genomic_DNA"/>
</dbReference>
<organism evidence="1 2">
    <name type="scientific">Vigna mungo</name>
    <name type="common">Black gram</name>
    <name type="synonym">Phaseolus mungo</name>
    <dbReference type="NCBI Taxonomy" id="3915"/>
    <lineage>
        <taxon>Eukaryota</taxon>
        <taxon>Viridiplantae</taxon>
        <taxon>Streptophyta</taxon>
        <taxon>Embryophyta</taxon>
        <taxon>Tracheophyta</taxon>
        <taxon>Spermatophyta</taxon>
        <taxon>Magnoliopsida</taxon>
        <taxon>eudicotyledons</taxon>
        <taxon>Gunneridae</taxon>
        <taxon>Pentapetalae</taxon>
        <taxon>rosids</taxon>
        <taxon>fabids</taxon>
        <taxon>Fabales</taxon>
        <taxon>Fabaceae</taxon>
        <taxon>Papilionoideae</taxon>
        <taxon>50 kb inversion clade</taxon>
        <taxon>NPAAA clade</taxon>
        <taxon>indigoferoid/millettioid clade</taxon>
        <taxon>Phaseoleae</taxon>
        <taxon>Vigna</taxon>
    </lineage>
</organism>
<gene>
    <name evidence="1" type="ORF">V8G54_029024</name>
</gene>
<accession>A0AAQ3RIQ9</accession>
<proteinExistence type="predicted"/>